<evidence type="ECO:0000256" key="4">
    <source>
        <dbReference type="ARBA" id="ARBA00022989"/>
    </source>
</evidence>
<dbReference type="VEuPathDB" id="MicrosporidiaDB:Eint_081420"/>
<feature type="domain" description="EXS" evidence="8">
    <location>
        <begin position="439"/>
        <end position="616"/>
    </location>
</feature>
<organism evidence="10 11">
    <name type="scientific">Encephalitozoon intestinalis (strain ATCC 50506)</name>
    <name type="common">Microsporidian parasite</name>
    <name type="synonym">Septata intestinalis</name>
    <dbReference type="NCBI Taxonomy" id="876142"/>
    <lineage>
        <taxon>Eukaryota</taxon>
        <taxon>Fungi</taxon>
        <taxon>Fungi incertae sedis</taxon>
        <taxon>Microsporidia</taxon>
        <taxon>Unikaryonidae</taxon>
        <taxon>Encephalitozoon</taxon>
    </lineage>
</organism>
<comment type="subcellular location">
    <subcellularLocation>
        <location evidence="1">Membrane</location>
        <topology evidence="1">Multi-pass membrane protein</topology>
    </subcellularLocation>
</comment>
<dbReference type="PROSITE" id="PS51380">
    <property type="entry name" value="EXS"/>
    <property type="match status" value="1"/>
</dbReference>
<dbReference type="KEGG" id="ein:Eint_081420"/>
<feature type="transmembrane region" description="Helical" evidence="7">
    <location>
        <begin position="375"/>
        <end position="392"/>
    </location>
</feature>
<keyword evidence="11" id="KW-1185">Reference proteome</keyword>
<dbReference type="GeneID" id="9698262"/>
<feature type="compositionally biased region" description="Basic and acidic residues" evidence="6">
    <location>
        <begin position="73"/>
        <end position="88"/>
    </location>
</feature>
<evidence type="ECO:0000256" key="1">
    <source>
        <dbReference type="ARBA" id="ARBA00004141"/>
    </source>
</evidence>
<dbReference type="Pfam" id="PF03124">
    <property type="entry name" value="EXS"/>
    <property type="match status" value="1"/>
</dbReference>
<dbReference type="GO" id="GO:0006817">
    <property type="term" value="P:phosphate ion transport"/>
    <property type="evidence" value="ECO:0007669"/>
    <property type="project" value="TreeGrafter"/>
</dbReference>
<evidence type="ECO:0008006" key="12">
    <source>
        <dbReference type="Google" id="ProtNLM"/>
    </source>
</evidence>
<dbReference type="PANTHER" id="PTHR10783:SF103">
    <property type="entry name" value="SOLUTE CARRIER FAMILY 53 MEMBER 1"/>
    <property type="match status" value="1"/>
</dbReference>
<dbReference type="PROSITE" id="PS51382">
    <property type="entry name" value="SPX"/>
    <property type="match status" value="1"/>
</dbReference>
<evidence type="ECO:0000256" key="3">
    <source>
        <dbReference type="ARBA" id="ARBA00022692"/>
    </source>
</evidence>
<evidence type="ECO:0000313" key="10">
    <source>
        <dbReference type="EMBL" id="ADM12074.2"/>
    </source>
</evidence>
<feature type="transmembrane region" description="Helical" evidence="7">
    <location>
        <begin position="348"/>
        <end position="369"/>
    </location>
</feature>
<evidence type="ECO:0000256" key="2">
    <source>
        <dbReference type="ARBA" id="ARBA00009665"/>
    </source>
</evidence>
<evidence type="ECO:0000256" key="7">
    <source>
        <dbReference type="SAM" id="Phobius"/>
    </source>
</evidence>
<dbReference type="GO" id="GO:0005794">
    <property type="term" value="C:Golgi apparatus"/>
    <property type="evidence" value="ECO:0007669"/>
    <property type="project" value="TreeGrafter"/>
</dbReference>
<dbReference type="GO" id="GO:0016036">
    <property type="term" value="P:cellular response to phosphate starvation"/>
    <property type="evidence" value="ECO:0007669"/>
    <property type="project" value="TreeGrafter"/>
</dbReference>
<protein>
    <recommendedName>
        <fullName evidence="12">EXS family protein</fullName>
    </recommendedName>
</protein>
<name>E0S8D7_ENCIT</name>
<dbReference type="EMBL" id="CP001949">
    <property type="protein sequence ID" value="ADM12074.2"/>
    <property type="molecule type" value="Genomic_DNA"/>
</dbReference>
<dbReference type="GO" id="GO:0000822">
    <property type="term" value="F:inositol hexakisphosphate binding"/>
    <property type="evidence" value="ECO:0007669"/>
    <property type="project" value="TreeGrafter"/>
</dbReference>
<feature type="transmembrane region" description="Helical" evidence="7">
    <location>
        <begin position="480"/>
        <end position="498"/>
    </location>
</feature>
<dbReference type="Proteomes" id="UP000002313">
    <property type="component" value="Chromosome VIII"/>
</dbReference>
<feature type="transmembrane region" description="Helical" evidence="7">
    <location>
        <begin position="304"/>
        <end position="327"/>
    </location>
</feature>
<keyword evidence="5 7" id="KW-0472">Membrane</keyword>
<feature type="transmembrane region" description="Helical" evidence="7">
    <location>
        <begin position="273"/>
        <end position="292"/>
    </location>
</feature>
<feature type="region of interest" description="Disordered" evidence="6">
    <location>
        <begin position="118"/>
        <end position="140"/>
    </location>
</feature>
<dbReference type="OrthoDB" id="9970435at2759"/>
<evidence type="ECO:0000259" key="9">
    <source>
        <dbReference type="PROSITE" id="PS51382"/>
    </source>
</evidence>
<accession>E0S8D7</accession>
<dbReference type="InterPro" id="IPR004342">
    <property type="entry name" value="EXS_C"/>
</dbReference>
<evidence type="ECO:0000313" key="11">
    <source>
        <dbReference type="Proteomes" id="UP000002313"/>
    </source>
</evidence>
<reference evidence="10 11" key="2">
    <citation type="journal article" date="2012" name="Proc. Natl. Acad. Sci. U.S.A.">
        <title>Gain and loss of multiple functionally related, horizontally transferred genes in the reduced genomes of two microsporidian parasites.</title>
        <authorList>
            <person name="Pombert J.-F."/>
            <person name="Selman M."/>
            <person name="Burki F."/>
            <person name="Bardell F.T."/>
            <person name="Farinelli L."/>
            <person name="Solter L.F."/>
            <person name="Whitman D.W."/>
            <person name="Weiss L.M."/>
            <person name="Corradi N."/>
            <person name="Keeling P.J."/>
        </authorList>
    </citation>
    <scope>NUCLEOTIDE SEQUENCE [LARGE SCALE GENOMIC DNA]</scope>
    <source>
        <strain evidence="10 11">ATCC 50506</strain>
    </source>
</reference>
<dbReference type="PANTHER" id="PTHR10783">
    <property type="entry name" value="XENOTROPIC AND POLYTROPIC RETROVIRUS RECEPTOR 1-RELATED"/>
    <property type="match status" value="1"/>
</dbReference>
<evidence type="ECO:0000256" key="5">
    <source>
        <dbReference type="ARBA" id="ARBA00023136"/>
    </source>
</evidence>
<gene>
    <name evidence="10" type="ORF">Eint_081420</name>
</gene>
<feature type="domain" description="SPX" evidence="9">
    <location>
        <begin position="1"/>
        <end position="220"/>
    </location>
</feature>
<sequence>MRFSNTLRANQVDEWKDNYVSYETLKPLLSQDREEFKTRINGELRKINDFFFLLEKKAMLEKEEIFADAGVSPEEKSPKDPGVRIRDSQKKAMCLSDDYGMGRDDQQDRLRVKSDMKMELDEEGDDEDSKGSSTSSEDRNSRFEYLIKKVRKGTDEKGIGEIFKISKRLERRRREKNIQEFLHAVISIKRFRELNYTGLMKLSKKYDKAYPQERFHEHFSRNVNESYFNKSSRIDDIYRSVKELYRSVFAKDNPAKAKTVFKKLRVKTKADPLISYVSGALGGISLGMMGLINFGKSQMDKELFFSMVLLQYGAFLFGTSLVIFKRFHINYKFIFNFDMCSSLTSDKYLFLVSLSIFANVVGTWINISFLHLNPYYLLLGHLLIILIPFKVLHYESRFYLLLIVFRIIVFPMSFVRFRHFYFADVGQSFTPCFKKIFFCGRHLNWKVEGYANSFFAIIRFLQCIRRYRDTRLKFPHIANALKYSFAILTGFSIPLYATKRTWELFVYKMMVITISSIYSATWDLFMDWGIIRSKMIYPRCTYSCGIVFNVLCRFSWVFFYWFEIPVFWIVFLEITRRFVWTIFRVEFEHLNNCSEFKSKDSMLLTSRELFYKRDYQADGRPNDTETENDSSVA</sequence>
<feature type="transmembrane region" description="Helical" evidence="7">
    <location>
        <begin position="504"/>
        <end position="525"/>
    </location>
</feature>
<comment type="similarity">
    <text evidence="2">Belongs to the SYG1 (TC 2.A.94) family.</text>
</comment>
<evidence type="ECO:0000259" key="8">
    <source>
        <dbReference type="PROSITE" id="PS51380"/>
    </source>
</evidence>
<keyword evidence="4 7" id="KW-1133">Transmembrane helix</keyword>
<dbReference type="GO" id="GO:0005886">
    <property type="term" value="C:plasma membrane"/>
    <property type="evidence" value="ECO:0007669"/>
    <property type="project" value="TreeGrafter"/>
</dbReference>
<proteinExistence type="inferred from homology"/>
<dbReference type="RefSeq" id="XP_003073434.2">
    <property type="nucleotide sequence ID" value="XM_003073388.2"/>
</dbReference>
<evidence type="ECO:0000256" key="6">
    <source>
        <dbReference type="SAM" id="MobiDB-lite"/>
    </source>
</evidence>
<dbReference type="HOGENOM" id="CLU_006116_3_1_1"/>
<feature type="transmembrane region" description="Helical" evidence="7">
    <location>
        <begin position="399"/>
        <end position="417"/>
    </location>
</feature>
<dbReference type="AlphaFoldDB" id="E0S8D7"/>
<dbReference type="InterPro" id="IPR004331">
    <property type="entry name" value="SPX_dom"/>
</dbReference>
<keyword evidence="3 7" id="KW-0812">Transmembrane</keyword>
<reference evidence="10 11" key="1">
    <citation type="journal article" date="2010" name="Nat. Commun.">
        <title>The complete sequence of the smallest known nuclear genome from the microsporidian Encephalitozoon intestinalis.</title>
        <authorList>
            <person name="Corradi N."/>
            <person name="Pombert J.-F."/>
            <person name="Farinelli L."/>
            <person name="Didier E.S."/>
            <person name="Keeling P.J."/>
        </authorList>
    </citation>
    <scope>NUCLEOTIDE SEQUENCE [LARGE SCALE GENOMIC DNA]</scope>
    <source>
        <strain evidence="10 11">ATCC 50506</strain>
    </source>
</reference>
<feature type="region of interest" description="Disordered" evidence="6">
    <location>
        <begin position="69"/>
        <end position="88"/>
    </location>
</feature>
<feature type="transmembrane region" description="Helical" evidence="7">
    <location>
        <begin position="546"/>
        <end position="571"/>
    </location>
</feature>